<evidence type="ECO:0000313" key="1">
    <source>
        <dbReference type="EMBL" id="RZU54071.1"/>
    </source>
</evidence>
<proteinExistence type="predicted"/>
<evidence type="ECO:0000313" key="2">
    <source>
        <dbReference type="Proteomes" id="UP000292564"/>
    </source>
</evidence>
<accession>A0A4Q7ZT86</accession>
<dbReference type="RefSeq" id="WP_207230005.1">
    <property type="nucleotide sequence ID" value="NZ_SHKY01000001.1"/>
</dbReference>
<dbReference type="EMBL" id="SHKY01000001">
    <property type="protein sequence ID" value="RZU54071.1"/>
    <property type="molecule type" value="Genomic_DNA"/>
</dbReference>
<keyword evidence="2" id="KW-1185">Reference proteome</keyword>
<sequence>MITTMRETMTGKVRLTGESGERPIRMTLRVTVPGALHPLTDLRAAATGRVEVPGFADDPAAAGTMDIAPIRGNRIGYRLGFTAHDGRRLWLDGAKAVTVRRPLASMTRLPARLVDATGAVVGEARLVFHLRSELLPFLLSMRMRRTRQPWPAAPTSRDGRSVETGGLLRSRWRGQPGRLEVWYTTLTDPATGTGVWLHHELVAPTDGSPARAHGWAAVFPPAAAPTWARFGPDPWPAEHPADGYAAGAVSATSDELTGTAGDLRWRLKVSGGAAPLFTFPRWAWHRELLPAAQVVAVPAARFTGTIRVGDRELALTDAPGNTARIYGHGNARRWAWLHADLGDGDVCEVVAAVSTRPGLNRLAPLPFVRLRVDGEEFPSGDPLLAALRFRARLGRPRWTVTGRDGDRRLTVEVTMPPERTLAVPYTDPDGAPAVCHNCEVADAVVRLERRGPDGWREQRRWALHGTAHAEVGERD</sequence>
<organism evidence="1 2">
    <name type="scientific">Krasilnikovia cinnamomea</name>
    <dbReference type="NCBI Taxonomy" id="349313"/>
    <lineage>
        <taxon>Bacteria</taxon>
        <taxon>Bacillati</taxon>
        <taxon>Actinomycetota</taxon>
        <taxon>Actinomycetes</taxon>
        <taxon>Micromonosporales</taxon>
        <taxon>Micromonosporaceae</taxon>
        <taxon>Krasilnikovia</taxon>
    </lineage>
</organism>
<protein>
    <recommendedName>
        <fullName evidence="3">Tocopherol cyclase-like protein</fullName>
    </recommendedName>
</protein>
<comment type="caution">
    <text evidence="1">The sequence shown here is derived from an EMBL/GenBank/DDBJ whole genome shotgun (WGS) entry which is preliminary data.</text>
</comment>
<dbReference type="AlphaFoldDB" id="A0A4Q7ZT86"/>
<dbReference type="SUPFAM" id="SSF159245">
    <property type="entry name" value="AttH-like"/>
    <property type="match status" value="1"/>
</dbReference>
<dbReference type="Proteomes" id="UP000292564">
    <property type="component" value="Unassembled WGS sequence"/>
</dbReference>
<reference evidence="1 2" key="1">
    <citation type="submission" date="2019-02" db="EMBL/GenBank/DDBJ databases">
        <title>Sequencing the genomes of 1000 actinobacteria strains.</title>
        <authorList>
            <person name="Klenk H.-P."/>
        </authorList>
    </citation>
    <scope>NUCLEOTIDE SEQUENCE [LARGE SCALE GENOMIC DNA]</scope>
    <source>
        <strain evidence="1 2">DSM 45162</strain>
    </source>
</reference>
<gene>
    <name evidence="1" type="ORF">EV385_6008</name>
</gene>
<evidence type="ECO:0008006" key="3">
    <source>
        <dbReference type="Google" id="ProtNLM"/>
    </source>
</evidence>
<name>A0A4Q7ZT86_9ACTN</name>